<organism evidence="1 2">
    <name type="scientific">Inhella proteolytica</name>
    <dbReference type="NCBI Taxonomy" id="2795029"/>
    <lineage>
        <taxon>Bacteria</taxon>
        <taxon>Pseudomonadati</taxon>
        <taxon>Pseudomonadota</taxon>
        <taxon>Betaproteobacteria</taxon>
        <taxon>Burkholderiales</taxon>
        <taxon>Sphaerotilaceae</taxon>
        <taxon>Inhella</taxon>
    </lineage>
</organism>
<reference evidence="1" key="1">
    <citation type="submission" date="2020-12" db="EMBL/GenBank/DDBJ databases">
        <title>The genome sequence of Inhella sp. 1Y17.</title>
        <authorList>
            <person name="Liu Y."/>
        </authorList>
    </citation>
    <scope>NUCLEOTIDE SEQUENCE</scope>
    <source>
        <strain evidence="1">1Y17</strain>
    </source>
</reference>
<evidence type="ECO:0000313" key="2">
    <source>
        <dbReference type="Proteomes" id="UP000613266"/>
    </source>
</evidence>
<proteinExistence type="predicted"/>
<comment type="caution">
    <text evidence="1">The sequence shown here is derived from an EMBL/GenBank/DDBJ whole genome shotgun (WGS) entry which is preliminary data.</text>
</comment>
<protein>
    <submittedName>
        <fullName evidence="1">Uncharacterized protein</fullName>
    </submittedName>
</protein>
<dbReference type="AlphaFoldDB" id="A0A931J2B5"/>
<gene>
    <name evidence="1" type="ORF">I7X39_04960</name>
</gene>
<dbReference type="RefSeq" id="WP_198109855.1">
    <property type="nucleotide sequence ID" value="NZ_JAEDAK010000002.1"/>
</dbReference>
<accession>A0A931J2B5</accession>
<name>A0A931J2B5_9BURK</name>
<dbReference type="Proteomes" id="UP000613266">
    <property type="component" value="Unassembled WGS sequence"/>
</dbReference>
<evidence type="ECO:0000313" key="1">
    <source>
        <dbReference type="EMBL" id="MBH9576254.1"/>
    </source>
</evidence>
<keyword evidence="2" id="KW-1185">Reference proteome</keyword>
<dbReference type="EMBL" id="JAEDAK010000002">
    <property type="protein sequence ID" value="MBH9576254.1"/>
    <property type="molecule type" value="Genomic_DNA"/>
</dbReference>
<sequence>MVNDWISPIGSPADEALFREVEAHVQGFSAWLYLQAPLAVLRFARVPPNLPLPLLEQHERGALSHPGRH</sequence>